<dbReference type="EMBL" id="ACYH01000058">
    <property type="protein sequence ID" value="EEV19426.1"/>
    <property type="molecule type" value="Genomic_DNA"/>
</dbReference>
<protein>
    <submittedName>
        <fullName evidence="1">Uncharacterized protein</fullName>
    </submittedName>
</protein>
<gene>
    <name evidence="1" type="ORF">TREVI0001_2227</name>
</gene>
<comment type="caution">
    <text evidence="1">The sequence shown here is derived from an EMBL/GenBank/DDBJ whole genome shotgun (WGS) entry which is preliminary data.</text>
</comment>
<dbReference type="Proteomes" id="UP000004509">
    <property type="component" value="Unassembled WGS sequence"/>
</dbReference>
<sequence length="42" mass="4938">MQSQRSDKPIITKALYRNVNSARLHTFLIGKMCTVFRQGWQI</sequence>
<name>C8PSZ1_9SPIR</name>
<evidence type="ECO:0000313" key="1">
    <source>
        <dbReference type="EMBL" id="EEV19426.1"/>
    </source>
</evidence>
<dbReference type="AlphaFoldDB" id="C8PSZ1"/>
<reference evidence="1 2" key="1">
    <citation type="submission" date="2009-07" db="EMBL/GenBank/DDBJ databases">
        <authorList>
            <person name="Madupu R."/>
            <person name="Sebastian Y."/>
            <person name="Durkin A.S."/>
            <person name="Torralba M."/>
            <person name="Methe B."/>
            <person name="Sutton G.G."/>
            <person name="Strausberg R.L."/>
            <person name="Nelson K.E."/>
        </authorList>
    </citation>
    <scope>NUCLEOTIDE SEQUENCE [LARGE SCALE GENOMIC DNA]</scope>
    <source>
        <strain evidence="1 2">ATCC 35580</strain>
    </source>
</reference>
<proteinExistence type="predicted"/>
<evidence type="ECO:0000313" key="2">
    <source>
        <dbReference type="Proteomes" id="UP000004509"/>
    </source>
</evidence>
<organism evidence="1 2">
    <name type="scientific">Treponema vincentii ATCC 35580</name>
    <dbReference type="NCBI Taxonomy" id="596324"/>
    <lineage>
        <taxon>Bacteria</taxon>
        <taxon>Pseudomonadati</taxon>
        <taxon>Spirochaetota</taxon>
        <taxon>Spirochaetia</taxon>
        <taxon>Spirochaetales</taxon>
        <taxon>Treponemataceae</taxon>
        <taxon>Treponema</taxon>
    </lineage>
</organism>
<accession>C8PSZ1</accession>